<evidence type="ECO:0000313" key="2">
    <source>
        <dbReference type="Proteomes" id="UP000254889"/>
    </source>
</evidence>
<protein>
    <submittedName>
        <fullName evidence="1">Uncharacterized protein</fullName>
    </submittedName>
</protein>
<proteinExistence type="predicted"/>
<gene>
    <name evidence="1" type="ORF">DW352_05270</name>
</gene>
<dbReference type="AlphaFoldDB" id="A0A345ZST3"/>
<accession>A0A345ZST3</accession>
<organism evidence="1 2">
    <name type="scientific">Pseudolabrys taiwanensis</name>
    <dbReference type="NCBI Taxonomy" id="331696"/>
    <lineage>
        <taxon>Bacteria</taxon>
        <taxon>Pseudomonadati</taxon>
        <taxon>Pseudomonadota</taxon>
        <taxon>Alphaproteobacteria</taxon>
        <taxon>Hyphomicrobiales</taxon>
        <taxon>Xanthobacteraceae</taxon>
        <taxon>Pseudolabrys</taxon>
    </lineage>
</organism>
<dbReference type="Proteomes" id="UP000254889">
    <property type="component" value="Chromosome"/>
</dbReference>
<keyword evidence="2" id="KW-1185">Reference proteome</keyword>
<dbReference type="EMBL" id="CP031417">
    <property type="protein sequence ID" value="AXK79980.1"/>
    <property type="molecule type" value="Genomic_DNA"/>
</dbReference>
<dbReference type="KEGG" id="ptaw:DW352_05270"/>
<evidence type="ECO:0000313" key="1">
    <source>
        <dbReference type="EMBL" id="AXK79980.1"/>
    </source>
</evidence>
<dbReference type="OrthoDB" id="8140446at2"/>
<sequence>MKRAWEAEADALATVREFNVRITEKRDVWFWPTIAAALTAKHAWVTIVCDSCGGLTDLDLRMKPRDPEASIRVVLRDVRCPRCNGHGRPRIVGLAQSPAR</sequence>
<reference evidence="1 2" key="1">
    <citation type="submission" date="2018-07" db="EMBL/GenBank/DDBJ databases">
        <authorList>
            <person name="Quirk P.G."/>
            <person name="Krulwich T.A."/>
        </authorList>
    </citation>
    <scope>NUCLEOTIDE SEQUENCE [LARGE SCALE GENOMIC DNA]</scope>
    <source>
        <strain evidence="1 2">CC-BB4</strain>
    </source>
</reference>
<name>A0A345ZST3_9HYPH</name>